<dbReference type="GO" id="GO:0003677">
    <property type="term" value="F:DNA binding"/>
    <property type="evidence" value="ECO:0007669"/>
    <property type="project" value="UniProtKB-KW"/>
</dbReference>
<dbReference type="SMART" id="SM00530">
    <property type="entry name" value="HTH_XRE"/>
    <property type="match status" value="1"/>
</dbReference>
<dbReference type="PANTHER" id="PTHR46558">
    <property type="entry name" value="TRACRIPTIONAL REGULATORY PROTEIN-RELATED-RELATED"/>
    <property type="match status" value="1"/>
</dbReference>
<dbReference type="SUPFAM" id="SSF47413">
    <property type="entry name" value="lambda repressor-like DNA-binding domains"/>
    <property type="match status" value="1"/>
</dbReference>
<accession>A0A644TQK0</accession>
<proteinExistence type="predicted"/>
<dbReference type="AlphaFoldDB" id="A0A644TQK0"/>
<sequence>MKFANRLKELRQAHNVSQKYLAELLGISPRALRFYESNDREPNIAGLNLLADYFCVSLDYLVGRSDDPMSFDFLLASAKFLSSQESTFNKQILKTIEDIQSQQKPEECLFEHVTALRKVTASSEFFKQVRLLDEDRLDTEDKQLLEQFKNCDENILEMVNDLKKQNLDKMHERFERYKEIFERIDNQAEKK</sequence>
<dbReference type="CDD" id="cd00093">
    <property type="entry name" value="HTH_XRE"/>
    <property type="match status" value="1"/>
</dbReference>
<dbReference type="PROSITE" id="PS50943">
    <property type="entry name" value="HTH_CROC1"/>
    <property type="match status" value="1"/>
</dbReference>
<dbReference type="Pfam" id="PF01381">
    <property type="entry name" value="HTH_3"/>
    <property type="match status" value="1"/>
</dbReference>
<dbReference type="Gene3D" id="1.10.260.40">
    <property type="entry name" value="lambda repressor-like DNA-binding domains"/>
    <property type="match status" value="1"/>
</dbReference>
<evidence type="ECO:0000256" key="1">
    <source>
        <dbReference type="ARBA" id="ARBA00023125"/>
    </source>
</evidence>
<feature type="domain" description="HTH cro/C1-type" evidence="2">
    <location>
        <begin position="7"/>
        <end position="61"/>
    </location>
</feature>
<name>A0A644TQK0_9ZZZZ</name>
<dbReference type="InterPro" id="IPR001387">
    <property type="entry name" value="Cro/C1-type_HTH"/>
</dbReference>
<gene>
    <name evidence="3" type="ORF">SDC9_15013</name>
</gene>
<reference evidence="3" key="1">
    <citation type="submission" date="2019-08" db="EMBL/GenBank/DDBJ databases">
        <authorList>
            <person name="Kucharzyk K."/>
            <person name="Murdoch R.W."/>
            <person name="Higgins S."/>
            <person name="Loffler F."/>
        </authorList>
    </citation>
    <scope>NUCLEOTIDE SEQUENCE</scope>
</reference>
<dbReference type="InterPro" id="IPR010982">
    <property type="entry name" value="Lambda_DNA-bd_dom_sf"/>
</dbReference>
<dbReference type="EMBL" id="VSSQ01000046">
    <property type="protein sequence ID" value="MPL69276.1"/>
    <property type="molecule type" value="Genomic_DNA"/>
</dbReference>
<evidence type="ECO:0000313" key="3">
    <source>
        <dbReference type="EMBL" id="MPL69276.1"/>
    </source>
</evidence>
<evidence type="ECO:0000259" key="2">
    <source>
        <dbReference type="PROSITE" id="PS50943"/>
    </source>
</evidence>
<organism evidence="3">
    <name type="scientific">bioreactor metagenome</name>
    <dbReference type="NCBI Taxonomy" id="1076179"/>
    <lineage>
        <taxon>unclassified sequences</taxon>
        <taxon>metagenomes</taxon>
        <taxon>ecological metagenomes</taxon>
    </lineage>
</organism>
<protein>
    <recommendedName>
        <fullName evidence="2">HTH cro/C1-type domain-containing protein</fullName>
    </recommendedName>
</protein>
<dbReference type="PANTHER" id="PTHR46558:SF14">
    <property type="entry name" value="HTH-TYPE TRANSCRIPTIONAL REGULATOR ANSR"/>
    <property type="match status" value="1"/>
</dbReference>
<keyword evidence="1" id="KW-0238">DNA-binding</keyword>
<comment type="caution">
    <text evidence="3">The sequence shown here is derived from an EMBL/GenBank/DDBJ whole genome shotgun (WGS) entry which is preliminary data.</text>
</comment>